<proteinExistence type="inferred from homology"/>
<dbReference type="InterPro" id="IPR043472">
    <property type="entry name" value="Macro_dom-like"/>
</dbReference>
<dbReference type="SUPFAM" id="SSF53187">
    <property type="entry name" value="Zn-dependent exopeptidases"/>
    <property type="match status" value="1"/>
</dbReference>
<dbReference type="PANTHER" id="PTHR11963">
    <property type="entry name" value="LEUCINE AMINOPEPTIDASE-RELATED"/>
    <property type="match status" value="1"/>
</dbReference>
<organism evidence="6 7">
    <name type="scientific">Macrostomum lignano</name>
    <dbReference type="NCBI Taxonomy" id="282301"/>
    <lineage>
        <taxon>Eukaryota</taxon>
        <taxon>Metazoa</taxon>
        <taxon>Spiralia</taxon>
        <taxon>Lophotrochozoa</taxon>
        <taxon>Platyhelminthes</taxon>
        <taxon>Rhabditophora</taxon>
        <taxon>Macrostomorpha</taxon>
        <taxon>Macrostomida</taxon>
        <taxon>Macrostomidae</taxon>
        <taxon>Macrostomum</taxon>
    </lineage>
</organism>
<dbReference type="GO" id="GO:0030145">
    <property type="term" value="F:manganese ion binding"/>
    <property type="evidence" value="ECO:0007669"/>
    <property type="project" value="InterPro"/>
</dbReference>
<dbReference type="Pfam" id="PF00883">
    <property type="entry name" value="Peptidase_M17"/>
    <property type="match status" value="1"/>
</dbReference>
<feature type="domain" description="Cytosol aminopeptidase" evidence="5">
    <location>
        <begin position="438"/>
        <end position="445"/>
    </location>
</feature>
<dbReference type="InterPro" id="IPR011356">
    <property type="entry name" value="Leucine_aapep/pepB"/>
</dbReference>
<evidence type="ECO:0000313" key="6">
    <source>
        <dbReference type="EMBL" id="PAA47474.1"/>
    </source>
</evidence>
<comment type="similarity">
    <text evidence="1">Belongs to the peptidase M17 family.</text>
</comment>
<feature type="non-terminal residue" evidence="6">
    <location>
        <position position="1"/>
    </location>
</feature>
<dbReference type="InterPro" id="IPR000819">
    <property type="entry name" value="Peptidase_M17_C"/>
</dbReference>
<evidence type="ECO:0000256" key="3">
    <source>
        <dbReference type="ARBA" id="ARBA00022670"/>
    </source>
</evidence>
<sequence length="610" mass="63670">LYAAPTMQFALTARQLFQSGCRSQLQSRRVDAAGASAAVALAIRYRKYCTAAPAAKKPSRRGYIVTCAVGSNAKQQQRQPAVLSDACADLQRRFGRDVAAMVESAARPAKPGQLLLLPGGLGRDADGFVVDLCVVGIAADAEHGGLAERVAAGAEPLEPWEARDDRRSVVRQAVTALRDLGCRQVMLDSGIAPSGAENADAAADVAEAAQSSALVYRRAPPKRPLVTDDADADETAPTLIGRIHGNSGNNSEAWDYGLTLGLAEARARDLMERPANLCTPSWFCQQAVEAAAALGPSVEVAVHDEDWIRERAMGGLLAVAKGSKEPPRFLVAKYNGRPESLNEGGGPAVADVCLIGKGVTFDSGGISIKPSANMADMRGDMGGAAVAFSSFLAACQLGLPLRLALCVPLCENMPDGAAVKPGDVIDLAGGRVTCRVDNTDAEGRLILADALHFAANSGAQPPRLIVDLATLTGAIAVALGGQRAGLFANRSARLTGFERRLLDSGFNRGDPLHQMPTDRRYRAAVQDRSGLADLSNIGTPDRMAGACTAAAFLSHFVPPSIPWMHIDMAGVMDSDGGGGSGGGKKMSGRPTRAVVDFLRSLTIEGFPAGK</sequence>
<dbReference type="CDD" id="cd00433">
    <property type="entry name" value="Peptidase_M17"/>
    <property type="match status" value="1"/>
</dbReference>
<dbReference type="PANTHER" id="PTHR11963:SF23">
    <property type="entry name" value="CYTOSOL AMINOPEPTIDASE"/>
    <property type="match status" value="1"/>
</dbReference>
<keyword evidence="4" id="KW-0378">Hydrolase</keyword>
<dbReference type="GO" id="GO:0005737">
    <property type="term" value="C:cytoplasm"/>
    <property type="evidence" value="ECO:0007669"/>
    <property type="project" value="InterPro"/>
</dbReference>
<dbReference type="AlphaFoldDB" id="A0A267DFN8"/>
<dbReference type="OrthoDB" id="412814at2759"/>
<evidence type="ECO:0000259" key="5">
    <source>
        <dbReference type="PROSITE" id="PS00631"/>
    </source>
</evidence>
<protein>
    <recommendedName>
        <fullName evidence="5">Cytosol aminopeptidase domain-containing protein</fullName>
    </recommendedName>
</protein>
<reference evidence="6 7" key="1">
    <citation type="submission" date="2017-06" db="EMBL/GenBank/DDBJ databases">
        <title>A platform for efficient transgenesis in Macrostomum lignano, a flatworm model organism for stem cell research.</title>
        <authorList>
            <person name="Berezikov E."/>
        </authorList>
    </citation>
    <scope>NUCLEOTIDE SEQUENCE [LARGE SCALE GENOMIC DNA]</scope>
    <source>
        <strain evidence="6">DV1</strain>
        <tissue evidence="6">Whole organism</tissue>
    </source>
</reference>
<dbReference type="STRING" id="282301.A0A267DFN8"/>
<dbReference type="Gene3D" id="3.40.630.10">
    <property type="entry name" value="Zn peptidases"/>
    <property type="match status" value="1"/>
</dbReference>
<dbReference type="PRINTS" id="PR00481">
    <property type="entry name" value="LAMNOPPTDASE"/>
</dbReference>
<dbReference type="Gene3D" id="3.40.220.10">
    <property type="entry name" value="Leucine Aminopeptidase, subunit E, domain 1"/>
    <property type="match status" value="1"/>
</dbReference>
<dbReference type="GO" id="GO:0006508">
    <property type="term" value="P:proteolysis"/>
    <property type="evidence" value="ECO:0007669"/>
    <property type="project" value="UniProtKB-KW"/>
</dbReference>
<accession>A0A267DFN8</accession>
<keyword evidence="2" id="KW-0031">Aminopeptidase</keyword>
<evidence type="ECO:0000256" key="4">
    <source>
        <dbReference type="ARBA" id="ARBA00022801"/>
    </source>
</evidence>
<dbReference type="Proteomes" id="UP000215902">
    <property type="component" value="Unassembled WGS sequence"/>
</dbReference>
<comment type="caution">
    <text evidence="6">The sequence shown here is derived from an EMBL/GenBank/DDBJ whole genome shotgun (WGS) entry which is preliminary data.</text>
</comment>
<evidence type="ECO:0000256" key="1">
    <source>
        <dbReference type="ARBA" id="ARBA00009528"/>
    </source>
</evidence>
<dbReference type="GO" id="GO:0070006">
    <property type="term" value="F:metalloaminopeptidase activity"/>
    <property type="evidence" value="ECO:0007669"/>
    <property type="project" value="InterPro"/>
</dbReference>
<dbReference type="PROSITE" id="PS00631">
    <property type="entry name" value="CYTOSOL_AP"/>
    <property type="match status" value="1"/>
</dbReference>
<keyword evidence="3" id="KW-0645">Protease</keyword>
<name>A0A267DFN8_9PLAT</name>
<evidence type="ECO:0000256" key="2">
    <source>
        <dbReference type="ARBA" id="ARBA00022438"/>
    </source>
</evidence>
<gene>
    <name evidence="6" type="ORF">BOX15_Mlig030577g6</name>
</gene>
<keyword evidence="7" id="KW-1185">Reference proteome</keyword>
<dbReference type="EMBL" id="NIVC01004440">
    <property type="protein sequence ID" value="PAA47474.1"/>
    <property type="molecule type" value="Genomic_DNA"/>
</dbReference>
<evidence type="ECO:0000313" key="7">
    <source>
        <dbReference type="Proteomes" id="UP000215902"/>
    </source>
</evidence>